<name>A0A3R9LHL2_STROR</name>
<dbReference type="AlphaFoldDB" id="A0A3R9LHL2"/>
<dbReference type="EMBL" id="RJPJ01000009">
    <property type="protein sequence ID" value="RSJ66736.1"/>
    <property type="molecule type" value="Genomic_DNA"/>
</dbReference>
<dbReference type="Proteomes" id="UP000280182">
    <property type="component" value="Unassembled WGS sequence"/>
</dbReference>
<sequence>MTQFEDKFMEIQAGLISLALDMSKIRQRKFLFMQ</sequence>
<reference evidence="1 2" key="1">
    <citation type="submission" date="2018-11" db="EMBL/GenBank/DDBJ databases">
        <title>Species Designations Belie Phenotypic and Genotypic Heterogeneity in Oral Streptococci.</title>
        <authorList>
            <person name="Velsko I."/>
        </authorList>
    </citation>
    <scope>NUCLEOTIDE SEQUENCE [LARGE SCALE GENOMIC DNA]</scope>
    <source>
        <strain evidence="1 2">BCC12</strain>
    </source>
</reference>
<accession>A0A3R9LHL2</accession>
<protein>
    <submittedName>
        <fullName evidence="1">Uncharacterized protein</fullName>
    </submittedName>
</protein>
<evidence type="ECO:0000313" key="2">
    <source>
        <dbReference type="Proteomes" id="UP000280182"/>
    </source>
</evidence>
<organism evidence="1 2">
    <name type="scientific">Streptococcus oralis</name>
    <dbReference type="NCBI Taxonomy" id="1303"/>
    <lineage>
        <taxon>Bacteria</taxon>
        <taxon>Bacillati</taxon>
        <taxon>Bacillota</taxon>
        <taxon>Bacilli</taxon>
        <taxon>Lactobacillales</taxon>
        <taxon>Streptococcaceae</taxon>
        <taxon>Streptococcus</taxon>
    </lineage>
</organism>
<evidence type="ECO:0000313" key="1">
    <source>
        <dbReference type="EMBL" id="RSJ66736.1"/>
    </source>
</evidence>
<comment type="caution">
    <text evidence="1">The sequence shown here is derived from an EMBL/GenBank/DDBJ whole genome shotgun (WGS) entry which is preliminary data.</text>
</comment>
<proteinExistence type="predicted"/>
<gene>
    <name evidence="1" type="ORF">D8802_07650</name>
</gene>